<evidence type="ECO:0000256" key="1">
    <source>
        <dbReference type="SAM" id="MobiDB-lite"/>
    </source>
</evidence>
<proteinExistence type="predicted"/>
<evidence type="ECO:0000256" key="2">
    <source>
        <dbReference type="SAM" id="Phobius"/>
    </source>
</evidence>
<dbReference type="AlphaFoldDB" id="A0A0N5BRQ9"/>
<reference evidence="5" key="1">
    <citation type="submission" date="2017-02" db="UniProtKB">
        <authorList>
            <consortium name="WormBaseParasite"/>
        </authorList>
    </citation>
    <scope>IDENTIFICATION</scope>
</reference>
<organism evidence="4 5">
    <name type="scientific">Strongyloides papillosus</name>
    <name type="common">Intestinal threadworm</name>
    <dbReference type="NCBI Taxonomy" id="174720"/>
    <lineage>
        <taxon>Eukaryota</taxon>
        <taxon>Metazoa</taxon>
        <taxon>Ecdysozoa</taxon>
        <taxon>Nematoda</taxon>
        <taxon>Chromadorea</taxon>
        <taxon>Rhabditida</taxon>
        <taxon>Tylenchina</taxon>
        <taxon>Panagrolaimomorpha</taxon>
        <taxon>Strongyloidoidea</taxon>
        <taxon>Strongyloididae</taxon>
        <taxon>Strongyloides</taxon>
    </lineage>
</organism>
<feature type="region of interest" description="Disordered" evidence="1">
    <location>
        <begin position="37"/>
        <end position="62"/>
    </location>
</feature>
<evidence type="ECO:0000313" key="4">
    <source>
        <dbReference type="Proteomes" id="UP000046392"/>
    </source>
</evidence>
<dbReference type="SUPFAM" id="SSF53300">
    <property type="entry name" value="vWA-like"/>
    <property type="match status" value="2"/>
</dbReference>
<keyword evidence="2" id="KW-0812">Transmembrane</keyword>
<evidence type="ECO:0000259" key="3">
    <source>
        <dbReference type="PROSITE" id="PS50234"/>
    </source>
</evidence>
<sequence length="661" mass="73309">MDKRKVLTYFLIGFSIVILLVGTALIIVGSIALNDSKSCSKNSDNSLSSTTPSTPQNSTPSSGAVTNYFFRLNMKLQNKYKMNTKYDAQSQGLEVLSKVRSILSSTSESKILSILSIDNDCSSLFINSYKVIISLVYLNNAPLMNDISDLFTSNNVNVLEKKNLTDGYVPLTSEDETCKSFCDLYCYNTTTALPIITTTNDVQFTTTTNDDSITTTTSNKLPFSTTTNNSPFTTTTNGSPFITTTANGSPITTTTNGSPITTTTNGSPITTTTNVSPSVTTTNNYNPIDIPSCSTILAVDSSSYLIPSLYKAELQTIKNFSSVITHFEDTLVISYDNATNIVRSFGSMTNGNDFENAIGSINQKSGLRLSNLLTTLLVILKNRVNETINTVVLITENIPDEISHSKLLVEKLKSMGSISFIIVGTGIKEDDLKPLNPTNIYVYDFANCNETELNNKFKDFTTCPTTPYFYDDSDALPEYPCNGSIVFSIDSSSVLEKDKFEAEIDGLMSDQVITDDWNDFQRISLVKYYNSTDIVFNFNFAQTREKFFEMVKIVQQSDGNINFANLLAALESGLFFYPPNEMQNHFIFLSNDITVKDIQISIPYAKAIQNKGNLNFIVLGENILPGLNFLTNDDRILYWDYTNNNSKEVLKNFIKNKMTCI</sequence>
<feature type="domain" description="VWFA" evidence="3">
    <location>
        <begin position="294"/>
        <end position="460"/>
    </location>
</feature>
<dbReference type="Gene3D" id="3.40.50.410">
    <property type="entry name" value="von Willebrand factor, type A domain"/>
    <property type="match status" value="2"/>
</dbReference>
<dbReference type="InterPro" id="IPR036465">
    <property type="entry name" value="vWFA_dom_sf"/>
</dbReference>
<dbReference type="InterPro" id="IPR002035">
    <property type="entry name" value="VWF_A"/>
</dbReference>
<accession>A0A0N5BRQ9</accession>
<dbReference type="WBParaSite" id="SPAL_0000855400.1">
    <property type="protein sequence ID" value="SPAL_0000855400.1"/>
    <property type="gene ID" value="SPAL_0000855400"/>
</dbReference>
<evidence type="ECO:0000313" key="5">
    <source>
        <dbReference type="WBParaSite" id="SPAL_0000855400.1"/>
    </source>
</evidence>
<feature type="region of interest" description="Disordered" evidence="1">
    <location>
        <begin position="224"/>
        <end position="275"/>
    </location>
</feature>
<feature type="transmembrane region" description="Helical" evidence="2">
    <location>
        <begin position="7"/>
        <end position="33"/>
    </location>
</feature>
<dbReference type="PROSITE" id="PS50234">
    <property type="entry name" value="VWFA"/>
    <property type="match status" value="1"/>
</dbReference>
<keyword evidence="2" id="KW-1133">Transmembrane helix</keyword>
<keyword evidence="4" id="KW-1185">Reference proteome</keyword>
<name>A0A0N5BRQ9_STREA</name>
<keyword evidence="2" id="KW-0472">Membrane</keyword>
<protein>
    <submittedName>
        <fullName evidence="5">VWFA domain-containing protein</fullName>
    </submittedName>
</protein>
<dbReference type="Proteomes" id="UP000046392">
    <property type="component" value="Unplaced"/>
</dbReference>